<proteinExistence type="predicted"/>
<keyword evidence="1" id="KW-1133">Transmembrane helix</keyword>
<dbReference type="InterPro" id="IPR018154">
    <property type="entry name" value="TLV/ENV_coat_polyprotein"/>
</dbReference>
<organism evidence="3 4">
    <name type="scientific">Cyanistes caeruleus</name>
    <name type="common">Eurasian blue tit</name>
    <name type="synonym">Parus caeruleus</name>
    <dbReference type="NCBI Taxonomy" id="156563"/>
    <lineage>
        <taxon>Eukaryota</taxon>
        <taxon>Metazoa</taxon>
        <taxon>Chordata</taxon>
        <taxon>Craniata</taxon>
        <taxon>Vertebrata</taxon>
        <taxon>Euteleostomi</taxon>
        <taxon>Archelosauria</taxon>
        <taxon>Archosauria</taxon>
        <taxon>Dinosauria</taxon>
        <taxon>Saurischia</taxon>
        <taxon>Theropoda</taxon>
        <taxon>Coelurosauria</taxon>
        <taxon>Aves</taxon>
        <taxon>Neognathae</taxon>
        <taxon>Neoaves</taxon>
        <taxon>Telluraves</taxon>
        <taxon>Australaves</taxon>
        <taxon>Passeriformes</taxon>
        <taxon>Paridae</taxon>
        <taxon>Cyanistes</taxon>
    </lineage>
</organism>
<keyword evidence="4" id="KW-1185">Reference proteome</keyword>
<reference evidence="3" key="1">
    <citation type="submission" date="2025-08" db="UniProtKB">
        <authorList>
            <consortium name="Ensembl"/>
        </authorList>
    </citation>
    <scope>IDENTIFICATION</scope>
</reference>
<accession>A0A8C0VJB1</accession>
<keyword evidence="1" id="KW-0472">Membrane</keyword>
<sequence length="543" mass="62807">MGGRVICIGLPWVFLLLTLQEGEGLPCDKCYYPIYAGESRTAILRIHTNPSPRCINFLELTTCEEDGKVYWLSENVGDFKRKLLGECPMKEKWICSEIRPEERDDEGGRDYRSDWVKEKEIKGIVKQGPGIQALGGKNLFLDLAERISREFNITNCWICGDTQMAEIWPWEGIPLTPQNLLRALEQGKTIQDKRSLEEVWSLRSEVIGEECIWRKGPQFKFYVGELPCKRYFVTNDTHKWWIPRAPHLYWAKEKEPRCSYVERENLYECATTDPNPNPLRGDKRLAKFWHHIGVDTIEPPSFWKAPINFYWICGRSAYVMLPKDWAGSCTLGIIKPSFFLLPRLEGRHLGVPLYDDLKRKRREVLIGGTQKWGDDEWPPERIIATYGPATWAQDGSWGYRTPIYMLNRLIRLQAVVEIISNQSSLALDLLSAQARQMRTMIYQNRLALDYLLAEEGGVCGKFNSSECCVEIDDHSEVIKNITTNIRRLAHVPVQKWSSLAKTGWWNNLFNGEWWKKLLIVIGCILTGVSFLPCLIPWIIRTIT</sequence>
<feature type="chain" id="PRO_5034700304" description="Envelope protein syncytin-Mar1" evidence="2">
    <location>
        <begin position="25"/>
        <end position="543"/>
    </location>
</feature>
<evidence type="ECO:0000313" key="3">
    <source>
        <dbReference type="Ensembl" id="ENSCCEP00000024887.1"/>
    </source>
</evidence>
<feature type="transmembrane region" description="Helical" evidence="1">
    <location>
        <begin position="517"/>
        <end position="539"/>
    </location>
</feature>
<dbReference type="PANTHER" id="PTHR10424:SF68">
    <property type="entry name" value="ENDOGENOUS RETROVIRUS GROUP 3 MEMBER 1 ENV POLYPROTEIN"/>
    <property type="match status" value="1"/>
</dbReference>
<dbReference type="AlphaFoldDB" id="A0A8C0VJB1"/>
<name>A0A8C0VJB1_CYACU</name>
<protein>
    <recommendedName>
        <fullName evidence="5">Envelope protein syncytin-Mar1</fullName>
    </recommendedName>
</protein>
<dbReference type="Pfam" id="PF00429">
    <property type="entry name" value="TLV_coat"/>
    <property type="match status" value="1"/>
</dbReference>
<dbReference type="Proteomes" id="UP000694410">
    <property type="component" value="Unplaced"/>
</dbReference>
<dbReference type="PANTHER" id="PTHR10424">
    <property type="entry name" value="VIRAL ENVELOPE PROTEIN"/>
    <property type="match status" value="1"/>
</dbReference>
<keyword evidence="2" id="KW-0732">Signal</keyword>
<dbReference type="CDD" id="cd09850">
    <property type="entry name" value="Ebola-like_HR1-HR2"/>
    <property type="match status" value="1"/>
</dbReference>
<evidence type="ECO:0000256" key="2">
    <source>
        <dbReference type="SAM" id="SignalP"/>
    </source>
</evidence>
<evidence type="ECO:0008006" key="5">
    <source>
        <dbReference type="Google" id="ProtNLM"/>
    </source>
</evidence>
<dbReference type="Gene3D" id="1.10.287.210">
    <property type="match status" value="1"/>
</dbReference>
<evidence type="ECO:0000256" key="1">
    <source>
        <dbReference type="SAM" id="Phobius"/>
    </source>
</evidence>
<feature type="signal peptide" evidence="2">
    <location>
        <begin position="1"/>
        <end position="24"/>
    </location>
</feature>
<dbReference type="SUPFAM" id="SSF58069">
    <property type="entry name" value="Virus ectodomain"/>
    <property type="match status" value="1"/>
</dbReference>
<evidence type="ECO:0000313" key="4">
    <source>
        <dbReference type="Proteomes" id="UP000694410"/>
    </source>
</evidence>
<keyword evidence="1" id="KW-0812">Transmembrane</keyword>
<dbReference type="Ensembl" id="ENSCCET00000037273.1">
    <property type="protein sequence ID" value="ENSCCEP00000024887.1"/>
    <property type="gene ID" value="ENSCCEG00000022049.1"/>
</dbReference>
<reference evidence="3" key="2">
    <citation type="submission" date="2025-09" db="UniProtKB">
        <authorList>
            <consortium name="Ensembl"/>
        </authorList>
    </citation>
    <scope>IDENTIFICATION</scope>
</reference>